<keyword evidence="4" id="KW-0067">ATP-binding</keyword>
<dbReference type="InterPro" id="IPR027417">
    <property type="entry name" value="P-loop_NTPase"/>
</dbReference>
<dbReference type="GO" id="GO:0003724">
    <property type="term" value="F:RNA helicase activity"/>
    <property type="evidence" value="ECO:0007669"/>
    <property type="project" value="InterPro"/>
</dbReference>
<dbReference type="GO" id="GO:0003676">
    <property type="term" value="F:nucleic acid binding"/>
    <property type="evidence" value="ECO:0007669"/>
    <property type="project" value="InterPro"/>
</dbReference>
<organism evidence="9">
    <name type="scientific">hydrothermal vent metagenome</name>
    <dbReference type="NCBI Taxonomy" id="652676"/>
    <lineage>
        <taxon>unclassified sequences</taxon>
        <taxon>metagenomes</taxon>
        <taxon>ecological metagenomes</taxon>
    </lineage>
</organism>
<dbReference type="Gene3D" id="3.40.50.300">
    <property type="entry name" value="P-loop containing nucleotide triphosphate hydrolases"/>
    <property type="match status" value="2"/>
</dbReference>
<dbReference type="CDD" id="cd00268">
    <property type="entry name" value="DEADc"/>
    <property type="match status" value="1"/>
</dbReference>
<dbReference type="InterPro" id="IPR014001">
    <property type="entry name" value="Helicase_ATP-bd"/>
</dbReference>
<dbReference type="InterPro" id="IPR001650">
    <property type="entry name" value="Helicase_C-like"/>
</dbReference>
<dbReference type="PANTHER" id="PTHR47959">
    <property type="entry name" value="ATP-DEPENDENT RNA HELICASE RHLE-RELATED"/>
    <property type="match status" value="1"/>
</dbReference>
<sequence>MFAHFNFHRSLLRALGEMNIKDPTAVQVKAIPLALDQIDLQINAETGSGKTIAFLVPMLHSMLSKPNPGGTRALVMLPTRELATQVYGVCCELAKFTRLKIDLITGGDDINAQTELLQHNPDVIIATPGRLLELLKKNTTDFFDLEMLVLDEADRMLDMGMSDDVLAIAEQCSSERQTLLVSASSKGSISVIAKQLMNQPELVSLNSVWDKHANILQQMILSDGAQHKQEQLHWLLRNESYQKAIVFANSREKVEKIGSYLMHRGLRVAVLHGSLEQNRRDRVMDLLHDGEIKILVATDLAARGLDIEGVELVLNASMARRGDDYLHRIGRTGRAGNKGLAITLVDPTEWNLTASIERYLKQKLIRRVIAELPGDYRGPERVKASGKAYGLKNPDKKKKTAKEKRRQNKKKIKRLQRKNSDKK</sequence>
<dbReference type="CDD" id="cd18787">
    <property type="entry name" value="SF2_C_DEAD"/>
    <property type="match status" value="1"/>
</dbReference>
<keyword evidence="1" id="KW-0547">Nucleotide-binding</keyword>
<evidence type="ECO:0008006" key="10">
    <source>
        <dbReference type="Google" id="ProtNLM"/>
    </source>
</evidence>
<dbReference type="Pfam" id="PF00270">
    <property type="entry name" value="DEAD"/>
    <property type="match status" value="1"/>
</dbReference>
<dbReference type="SMART" id="SM00490">
    <property type="entry name" value="HELICc"/>
    <property type="match status" value="1"/>
</dbReference>
<keyword evidence="2" id="KW-0378">Hydrolase</keyword>
<dbReference type="PROSITE" id="PS51195">
    <property type="entry name" value="Q_MOTIF"/>
    <property type="match status" value="1"/>
</dbReference>
<dbReference type="GO" id="GO:0016787">
    <property type="term" value="F:hydrolase activity"/>
    <property type="evidence" value="ECO:0007669"/>
    <property type="project" value="UniProtKB-KW"/>
</dbReference>
<evidence type="ECO:0000256" key="5">
    <source>
        <dbReference type="SAM" id="MobiDB-lite"/>
    </source>
</evidence>
<dbReference type="PROSITE" id="PS51192">
    <property type="entry name" value="HELICASE_ATP_BIND_1"/>
    <property type="match status" value="1"/>
</dbReference>
<evidence type="ECO:0000256" key="3">
    <source>
        <dbReference type="ARBA" id="ARBA00022806"/>
    </source>
</evidence>
<evidence type="ECO:0000259" key="7">
    <source>
        <dbReference type="PROSITE" id="PS51194"/>
    </source>
</evidence>
<feature type="domain" description="DEAD-box RNA helicase Q" evidence="8">
    <location>
        <begin position="1"/>
        <end position="28"/>
    </location>
</feature>
<dbReference type="AlphaFoldDB" id="A0A3B0ZXP6"/>
<dbReference type="InterPro" id="IPR014014">
    <property type="entry name" value="RNA_helicase_DEAD_Q_motif"/>
</dbReference>
<dbReference type="PROSITE" id="PS51194">
    <property type="entry name" value="HELICASE_CTER"/>
    <property type="match status" value="1"/>
</dbReference>
<dbReference type="EMBL" id="UOFP01000130">
    <property type="protein sequence ID" value="VAW86244.1"/>
    <property type="molecule type" value="Genomic_DNA"/>
</dbReference>
<dbReference type="GO" id="GO:0005829">
    <property type="term" value="C:cytosol"/>
    <property type="evidence" value="ECO:0007669"/>
    <property type="project" value="TreeGrafter"/>
</dbReference>
<dbReference type="SMART" id="SM00487">
    <property type="entry name" value="DEXDc"/>
    <property type="match status" value="1"/>
</dbReference>
<feature type="compositionally biased region" description="Basic residues" evidence="5">
    <location>
        <begin position="395"/>
        <end position="417"/>
    </location>
</feature>
<feature type="domain" description="Helicase ATP-binding" evidence="6">
    <location>
        <begin position="31"/>
        <end position="203"/>
    </location>
</feature>
<keyword evidence="3" id="KW-0347">Helicase</keyword>
<feature type="domain" description="Helicase C-terminal" evidence="7">
    <location>
        <begin position="228"/>
        <end position="380"/>
    </location>
</feature>
<dbReference type="InterPro" id="IPR050079">
    <property type="entry name" value="DEAD_box_RNA_helicase"/>
</dbReference>
<evidence type="ECO:0000256" key="1">
    <source>
        <dbReference type="ARBA" id="ARBA00022741"/>
    </source>
</evidence>
<evidence type="ECO:0000313" key="9">
    <source>
        <dbReference type="EMBL" id="VAW86244.1"/>
    </source>
</evidence>
<dbReference type="PROSITE" id="PS00039">
    <property type="entry name" value="DEAD_ATP_HELICASE"/>
    <property type="match status" value="1"/>
</dbReference>
<dbReference type="GO" id="GO:0005524">
    <property type="term" value="F:ATP binding"/>
    <property type="evidence" value="ECO:0007669"/>
    <property type="project" value="UniProtKB-KW"/>
</dbReference>
<evidence type="ECO:0000256" key="2">
    <source>
        <dbReference type="ARBA" id="ARBA00022801"/>
    </source>
</evidence>
<dbReference type="Pfam" id="PF00271">
    <property type="entry name" value="Helicase_C"/>
    <property type="match status" value="1"/>
</dbReference>
<dbReference type="InterPro" id="IPR011545">
    <property type="entry name" value="DEAD/DEAH_box_helicase_dom"/>
</dbReference>
<feature type="region of interest" description="Disordered" evidence="5">
    <location>
        <begin position="379"/>
        <end position="423"/>
    </location>
</feature>
<evidence type="ECO:0000259" key="6">
    <source>
        <dbReference type="PROSITE" id="PS51192"/>
    </source>
</evidence>
<reference evidence="9" key="1">
    <citation type="submission" date="2018-06" db="EMBL/GenBank/DDBJ databases">
        <authorList>
            <person name="Zhirakovskaya E."/>
        </authorList>
    </citation>
    <scope>NUCLEOTIDE SEQUENCE</scope>
</reference>
<dbReference type="InterPro" id="IPR044742">
    <property type="entry name" value="DEAD/DEAH_RhlB"/>
</dbReference>
<dbReference type="SUPFAM" id="SSF52540">
    <property type="entry name" value="P-loop containing nucleoside triphosphate hydrolases"/>
    <property type="match status" value="1"/>
</dbReference>
<proteinExistence type="predicted"/>
<evidence type="ECO:0000259" key="8">
    <source>
        <dbReference type="PROSITE" id="PS51195"/>
    </source>
</evidence>
<dbReference type="PANTHER" id="PTHR47959:SF3">
    <property type="entry name" value="ATP-DEPENDENT RNA HELICASE SRMB"/>
    <property type="match status" value="1"/>
</dbReference>
<evidence type="ECO:0000256" key="4">
    <source>
        <dbReference type="ARBA" id="ARBA00022840"/>
    </source>
</evidence>
<dbReference type="InterPro" id="IPR000629">
    <property type="entry name" value="RNA-helicase_DEAD-box_CS"/>
</dbReference>
<accession>A0A3B0ZXP6</accession>
<protein>
    <recommendedName>
        <fullName evidence="10">ATP-dependent RNA helicase SrmB</fullName>
    </recommendedName>
</protein>
<gene>
    <name evidence="9" type="ORF">MNBD_GAMMA18-1033</name>
</gene>
<name>A0A3B0ZXP6_9ZZZZ</name>